<dbReference type="EMBL" id="AP018795">
    <property type="protein sequence ID" value="BBF66765.1"/>
    <property type="molecule type" value="Genomic_DNA"/>
</dbReference>
<evidence type="ECO:0000256" key="1">
    <source>
        <dbReference type="SAM" id="MobiDB-lite"/>
    </source>
</evidence>
<proteinExistence type="predicted"/>
<dbReference type="KEGG" id="afj:AFERRID_29830"/>
<protein>
    <submittedName>
        <fullName evidence="2">Uncharacterized protein</fullName>
    </submittedName>
</protein>
<evidence type="ECO:0000313" key="3">
    <source>
        <dbReference type="Proteomes" id="UP000280188"/>
    </source>
</evidence>
<sequence length="73" mass="7938">MAVHADVHQHHQRQAQMLRVKQSHTPADDPGFFQRLHPAQARGGGQSDTLSETLIAESAVALEFLENAAVVAI</sequence>
<accession>A0A2Z6IP00</accession>
<dbReference type="Proteomes" id="UP000280188">
    <property type="component" value="Chromosome"/>
</dbReference>
<dbReference type="AlphaFoldDB" id="A0A2Z6IP00"/>
<organism evidence="2 3">
    <name type="scientific">Acidithiobacillus ferridurans</name>
    <dbReference type="NCBI Taxonomy" id="1232575"/>
    <lineage>
        <taxon>Bacteria</taxon>
        <taxon>Pseudomonadati</taxon>
        <taxon>Pseudomonadota</taxon>
        <taxon>Acidithiobacillia</taxon>
        <taxon>Acidithiobacillales</taxon>
        <taxon>Acidithiobacillaceae</taxon>
        <taxon>Acidithiobacillus</taxon>
    </lineage>
</organism>
<name>A0A2Z6IP00_ACIFI</name>
<evidence type="ECO:0000313" key="2">
    <source>
        <dbReference type="EMBL" id="BBF66765.1"/>
    </source>
</evidence>
<feature type="region of interest" description="Disordered" evidence="1">
    <location>
        <begin position="1"/>
        <end position="47"/>
    </location>
</feature>
<reference evidence="2 3" key="1">
    <citation type="journal article" date="2018" name="Microbiol. Resour. Announc.">
        <title>Complete Genome Sequence of Acidithiobacillus ferridurans JCM 18981.</title>
        <authorList>
            <person name="Miyauchi T."/>
            <person name="Kouzuma A."/>
            <person name="Abe T."/>
            <person name="Watanabe K."/>
        </authorList>
    </citation>
    <scope>NUCLEOTIDE SEQUENCE [LARGE SCALE GENOMIC DNA]</scope>
    <source>
        <strain evidence="3">ATCC 33020 / DSM 29468 / JCM 18981 / 11Fe</strain>
    </source>
</reference>
<keyword evidence="3" id="KW-1185">Reference proteome</keyword>
<gene>
    <name evidence="2" type="ORF">AFERRID_29830</name>
</gene>